<name>A0A061EX43_THECC</name>
<dbReference type="Gramene" id="EOY09203">
    <property type="protein sequence ID" value="EOY09203"/>
    <property type="gene ID" value="TCM_024601"/>
</dbReference>
<accession>A0A061EX43</accession>
<organism evidence="1 2">
    <name type="scientific">Theobroma cacao</name>
    <name type="common">Cacao</name>
    <name type="synonym">Cocoa</name>
    <dbReference type="NCBI Taxonomy" id="3641"/>
    <lineage>
        <taxon>Eukaryota</taxon>
        <taxon>Viridiplantae</taxon>
        <taxon>Streptophyta</taxon>
        <taxon>Embryophyta</taxon>
        <taxon>Tracheophyta</taxon>
        <taxon>Spermatophyta</taxon>
        <taxon>Magnoliopsida</taxon>
        <taxon>eudicotyledons</taxon>
        <taxon>Gunneridae</taxon>
        <taxon>Pentapetalae</taxon>
        <taxon>rosids</taxon>
        <taxon>malvids</taxon>
        <taxon>Malvales</taxon>
        <taxon>Malvaceae</taxon>
        <taxon>Byttnerioideae</taxon>
        <taxon>Theobroma</taxon>
    </lineage>
</organism>
<reference evidence="1 2" key="1">
    <citation type="journal article" date="2013" name="Genome Biol.">
        <title>The genome sequence of the most widely cultivated cacao type and its use to identify candidate genes regulating pod color.</title>
        <authorList>
            <person name="Motamayor J.C."/>
            <person name="Mockaitis K."/>
            <person name="Schmutz J."/>
            <person name="Haiminen N."/>
            <person name="Iii D.L."/>
            <person name="Cornejo O."/>
            <person name="Findley S.D."/>
            <person name="Zheng P."/>
            <person name="Utro F."/>
            <person name="Royaert S."/>
            <person name="Saski C."/>
            <person name="Jenkins J."/>
            <person name="Podicheti R."/>
            <person name="Zhao M."/>
            <person name="Scheffler B.E."/>
            <person name="Stack J.C."/>
            <person name="Feltus F.A."/>
            <person name="Mustiga G.M."/>
            <person name="Amores F."/>
            <person name="Phillips W."/>
            <person name="Marelli J.P."/>
            <person name="May G.D."/>
            <person name="Shapiro H."/>
            <person name="Ma J."/>
            <person name="Bustamante C.D."/>
            <person name="Schnell R.J."/>
            <person name="Main D."/>
            <person name="Gilbert D."/>
            <person name="Parida L."/>
            <person name="Kuhn D.N."/>
        </authorList>
    </citation>
    <scope>NUCLEOTIDE SEQUENCE [LARGE SCALE GENOMIC DNA]</scope>
    <source>
        <strain evidence="2">cv. Matina 1-6</strain>
    </source>
</reference>
<dbReference type="AlphaFoldDB" id="A0A061EX43"/>
<dbReference type="Proteomes" id="UP000026915">
    <property type="component" value="Chromosome 5"/>
</dbReference>
<evidence type="ECO:0000313" key="2">
    <source>
        <dbReference type="Proteomes" id="UP000026915"/>
    </source>
</evidence>
<gene>
    <name evidence="1" type="ORF">TCM_024601</name>
</gene>
<dbReference type="InParanoid" id="A0A061EX43"/>
<proteinExistence type="predicted"/>
<evidence type="ECO:0000313" key="1">
    <source>
        <dbReference type="EMBL" id="EOY09203.1"/>
    </source>
</evidence>
<dbReference type="HOGENOM" id="CLU_160324_0_0_1"/>
<keyword evidence="2" id="KW-1185">Reference proteome</keyword>
<sequence>MLSTTTQGLVTKEELNKLFDHKNKSLNFLEFNLKLPYPANVTIESYLNNYTSLKFKQFNGHNRDARKHVMKFVETFGVTGLDDDLKLK</sequence>
<protein>
    <submittedName>
        <fullName evidence="1">H0502G05.11 protein</fullName>
    </submittedName>
</protein>
<dbReference type="eggNOG" id="ENOG502SX2M">
    <property type="taxonomic scope" value="Eukaryota"/>
</dbReference>
<dbReference type="EMBL" id="CM001883">
    <property type="protein sequence ID" value="EOY09203.1"/>
    <property type="molecule type" value="Genomic_DNA"/>
</dbReference>